<organism evidence="4 5">
    <name type="scientific">Microbaculum marinum</name>
    <dbReference type="NCBI Taxonomy" id="1764581"/>
    <lineage>
        <taxon>Bacteria</taxon>
        <taxon>Pseudomonadati</taxon>
        <taxon>Pseudomonadota</taxon>
        <taxon>Alphaproteobacteria</taxon>
        <taxon>Hyphomicrobiales</taxon>
        <taxon>Tepidamorphaceae</taxon>
        <taxon>Microbaculum</taxon>
    </lineage>
</organism>
<keyword evidence="5" id="KW-1185">Reference proteome</keyword>
<protein>
    <recommendedName>
        <fullName evidence="2">FAD assembly factor SdhE</fullName>
    </recommendedName>
</protein>
<dbReference type="PANTHER" id="PTHR12469:SF2">
    <property type="entry name" value="SUCCINATE DEHYDROGENASE ASSEMBLY FACTOR 2, MITOCHONDRIAL"/>
    <property type="match status" value="1"/>
</dbReference>
<evidence type="ECO:0000256" key="3">
    <source>
        <dbReference type="ARBA" id="ARBA00023186"/>
    </source>
</evidence>
<dbReference type="InterPro" id="IPR005631">
    <property type="entry name" value="SDH"/>
</dbReference>
<dbReference type="Pfam" id="PF03937">
    <property type="entry name" value="Sdh5"/>
    <property type="match status" value="1"/>
</dbReference>
<keyword evidence="3" id="KW-0143">Chaperone</keyword>
<dbReference type="PANTHER" id="PTHR12469">
    <property type="entry name" value="PROTEIN EMI5 HOMOLOG, MITOCHONDRIAL"/>
    <property type="match status" value="1"/>
</dbReference>
<evidence type="ECO:0000313" key="4">
    <source>
        <dbReference type="EMBL" id="MEJ8573258.1"/>
    </source>
</evidence>
<dbReference type="EMBL" id="JAZHOF010000007">
    <property type="protein sequence ID" value="MEJ8573258.1"/>
    <property type="molecule type" value="Genomic_DNA"/>
</dbReference>
<dbReference type="SUPFAM" id="SSF109910">
    <property type="entry name" value="YgfY-like"/>
    <property type="match status" value="1"/>
</dbReference>
<reference evidence="4 5" key="1">
    <citation type="submission" date="2024-02" db="EMBL/GenBank/DDBJ databases">
        <title>Genome analysis and characterization of Microbaculum marinisediminis sp. nov., isolated from marine sediment.</title>
        <authorList>
            <person name="Du Z.-J."/>
            <person name="Ye Y.-Q."/>
            <person name="Zhang Z.-R."/>
            <person name="Yuan S.-M."/>
            <person name="Zhang X.-Y."/>
        </authorList>
    </citation>
    <scope>NUCLEOTIDE SEQUENCE [LARGE SCALE GENOMIC DNA]</scope>
    <source>
        <strain evidence="4 5">SDUM1044001</strain>
    </source>
</reference>
<dbReference type="RefSeq" id="WP_340330957.1">
    <property type="nucleotide sequence ID" value="NZ_JAZHOF010000007.1"/>
</dbReference>
<evidence type="ECO:0000313" key="5">
    <source>
        <dbReference type="Proteomes" id="UP001378188"/>
    </source>
</evidence>
<dbReference type="GO" id="GO:0006099">
    <property type="term" value="P:tricarboxylic acid cycle"/>
    <property type="evidence" value="ECO:0007669"/>
    <property type="project" value="TreeGrafter"/>
</dbReference>
<comment type="caution">
    <text evidence="4">The sequence shown here is derived from an EMBL/GenBank/DDBJ whole genome shotgun (WGS) entry which is preliminary data.</text>
</comment>
<name>A0AAW9RZE7_9HYPH</name>
<dbReference type="Proteomes" id="UP001378188">
    <property type="component" value="Unassembled WGS sequence"/>
</dbReference>
<evidence type="ECO:0000256" key="1">
    <source>
        <dbReference type="ARBA" id="ARBA00008571"/>
    </source>
</evidence>
<dbReference type="Gene3D" id="1.10.150.250">
    <property type="entry name" value="Flavinator of succinate dehydrogenase"/>
    <property type="match status" value="1"/>
</dbReference>
<comment type="similarity">
    <text evidence="1">Belongs to the SdhE FAD assembly factor family.</text>
</comment>
<dbReference type="InterPro" id="IPR036714">
    <property type="entry name" value="SDH_sf"/>
</dbReference>
<sequence length="154" mass="17735">MLSLHLAKWRSSGHIVRIGIRPRMSHYHLRVAAPRPARYTARQIRPWAREARSVTVTNADANEQPGLDVRRRRVVFRCWHRGTKEMDLLLGRYADARIGTMSDDEVDALEFLMDAPDPELFGWIAGTRPVPANYDIPTLHAIRSFHRDNPTSRS</sequence>
<evidence type="ECO:0000256" key="2">
    <source>
        <dbReference type="ARBA" id="ARBA00019418"/>
    </source>
</evidence>
<accession>A0AAW9RZE7</accession>
<dbReference type="AlphaFoldDB" id="A0AAW9RZE7"/>
<gene>
    <name evidence="4" type="ORF">V3328_17330</name>
</gene>
<proteinExistence type="inferred from homology"/>